<organism evidence="1 2">
    <name type="scientific">Terrihalobacillus insolitus</name>
    <dbReference type="NCBI Taxonomy" id="2950438"/>
    <lineage>
        <taxon>Bacteria</taxon>
        <taxon>Bacillati</taxon>
        <taxon>Bacillota</taxon>
        <taxon>Bacilli</taxon>
        <taxon>Bacillales</taxon>
        <taxon>Bacillaceae</taxon>
        <taxon>Terrihalobacillus</taxon>
    </lineage>
</organism>
<gene>
    <name evidence="1" type="ORF">NC797_00060</name>
</gene>
<dbReference type="Proteomes" id="UP001145050">
    <property type="component" value="Unassembled WGS sequence"/>
</dbReference>
<dbReference type="EMBL" id="JAMQKB010000001">
    <property type="protein sequence ID" value="MDC3422897.1"/>
    <property type="molecule type" value="Genomic_DNA"/>
</dbReference>
<protein>
    <submittedName>
        <fullName evidence="1">Uncharacterized protein</fullName>
    </submittedName>
</protein>
<name>A0A9X3WN99_9BACI</name>
<keyword evidence="2" id="KW-1185">Reference proteome</keyword>
<accession>A0A9X3WN99</accession>
<comment type="caution">
    <text evidence="1">The sequence shown here is derived from an EMBL/GenBank/DDBJ whole genome shotgun (WGS) entry which is preliminary data.</text>
</comment>
<sequence length="83" mass="9969">MKFADHLLQLYIRHFNDKDSLEVFIHSVLEQMDHEELMKVLNKCNKEELEEILGSYLRNNLEHKFNYLGIHVNNDNQLSNNIQ</sequence>
<dbReference type="RefSeq" id="WP_272434521.1">
    <property type="nucleotide sequence ID" value="NZ_JAMQKB010000001.1"/>
</dbReference>
<evidence type="ECO:0000313" key="2">
    <source>
        <dbReference type="Proteomes" id="UP001145050"/>
    </source>
</evidence>
<reference evidence="1" key="1">
    <citation type="submission" date="2022-06" db="EMBL/GenBank/DDBJ databases">
        <title>Aquibacillus sp. a new bacterium isolated from soil saline samples.</title>
        <authorList>
            <person name="Galisteo C."/>
            <person name="De La Haba R."/>
            <person name="Sanchez-Porro C."/>
            <person name="Ventosa A."/>
        </authorList>
    </citation>
    <scope>NUCLEOTIDE SEQUENCE</scope>
    <source>
        <strain evidence="1">3ASR75-11</strain>
    </source>
</reference>
<dbReference type="AlphaFoldDB" id="A0A9X3WN99"/>
<proteinExistence type="predicted"/>
<evidence type="ECO:0000313" key="1">
    <source>
        <dbReference type="EMBL" id="MDC3422897.1"/>
    </source>
</evidence>